<sequence>MIKKAEIPRQKLFDGDEEKCLKEVFQIKNQIITLTDFYNNPLRALQKSIDDETFFAVIKEGNFNLINSFNEKYLSEEGLEISFFYNNGAIFLFSYGEYQPGRYILYLEGVWYHQTLEYK</sequence>
<proteinExistence type="predicted"/>
<comment type="caution">
    <text evidence="1">The sequence shown here is derived from an EMBL/GenBank/DDBJ whole genome shotgun (WGS) entry which is preliminary data.</text>
</comment>
<dbReference type="Proteomes" id="UP000256686">
    <property type="component" value="Unassembled WGS sequence"/>
</dbReference>
<dbReference type="EMBL" id="QNVT01000008">
    <property type="protein sequence ID" value="REC62489.1"/>
    <property type="molecule type" value="Genomic_DNA"/>
</dbReference>
<protein>
    <submittedName>
        <fullName evidence="1">Uncharacterized protein</fullName>
    </submittedName>
</protein>
<gene>
    <name evidence="1" type="ORF">DRF65_10375</name>
</gene>
<evidence type="ECO:0000313" key="2">
    <source>
        <dbReference type="Proteomes" id="UP000256686"/>
    </source>
</evidence>
<reference evidence="2" key="1">
    <citation type="submission" date="2018-06" db="EMBL/GenBank/DDBJ databases">
        <authorList>
            <person name="Lum Nde A."/>
            <person name="Hugo C."/>
        </authorList>
    </citation>
    <scope>NUCLEOTIDE SEQUENCE [LARGE SCALE GENOMIC DNA]</scope>
    <source>
        <strain evidence="2">1_F178</strain>
    </source>
</reference>
<accession>A0A3D9C9P6</accession>
<dbReference type="RefSeq" id="WP_115970685.1">
    <property type="nucleotide sequence ID" value="NZ_QNVT01000008.1"/>
</dbReference>
<name>A0A3D9C9P6_9FLAO</name>
<evidence type="ECO:0000313" key="1">
    <source>
        <dbReference type="EMBL" id="REC62489.1"/>
    </source>
</evidence>
<keyword evidence="2" id="KW-1185">Reference proteome</keyword>
<organism evidence="1 2">
    <name type="scientific">Chryseobacterium pennae</name>
    <dbReference type="NCBI Taxonomy" id="2258962"/>
    <lineage>
        <taxon>Bacteria</taxon>
        <taxon>Pseudomonadati</taxon>
        <taxon>Bacteroidota</taxon>
        <taxon>Flavobacteriia</taxon>
        <taxon>Flavobacteriales</taxon>
        <taxon>Weeksellaceae</taxon>
        <taxon>Chryseobacterium group</taxon>
        <taxon>Chryseobacterium</taxon>
    </lineage>
</organism>
<dbReference type="AlphaFoldDB" id="A0A3D9C9P6"/>